<accession>A0A271LVB2</accession>
<dbReference type="InterPro" id="IPR050832">
    <property type="entry name" value="Bact_Acetyltransf"/>
</dbReference>
<dbReference type="InterPro" id="IPR016181">
    <property type="entry name" value="Acyl_CoA_acyltransferase"/>
</dbReference>
<keyword evidence="5" id="KW-1185">Reference proteome</keyword>
<proteinExistence type="predicted"/>
<evidence type="ECO:0000313" key="5">
    <source>
        <dbReference type="Proteomes" id="UP000216442"/>
    </source>
</evidence>
<evidence type="ECO:0000313" key="4">
    <source>
        <dbReference type="EMBL" id="PAQ12083.1"/>
    </source>
</evidence>
<evidence type="ECO:0000259" key="3">
    <source>
        <dbReference type="PROSITE" id="PS51186"/>
    </source>
</evidence>
<dbReference type="PROSITE" id="PS51186">
    <property type="entry name" value="GNAT"/>
    <property type="match status" value="1"/>
</dbReference>
<dbReference type="InterPro" id="IPR000182">
    <property type="entry name" value="GNAT_dom"/>
</dbReference>
<protein>
    <recommendedName>
        <fullName evidence="3">N-acetyltransferase domain-containing protein</fullName>
    </recommendedName>
</protein>
<dbReference type="RefSeq" id="WP_095490929.1">
    <property type="nucleotide sequence ID" value="NZ_NPKJ01000007.1"/>
</dbReference>
<keyword evidence="2" id="KW-0012">Acyltransferase</keyword>
<keyword evidence="1" id="KW-0808">Transferase</keyword>
<comment type="caution">
    <text evidence="4">The sequence shown here is derived from an EMBL/GenBank/DDBJ whole genome shotgun (WGS) entry which is preliminary data.</text>
</comment>
<name>A0A271LVB2_9HYPH</name>
<evidence type="ECO:0000256" key="2">
    <source>
        <dbReference type="ARBA" id="ARBA00023315"/>
    </source>
</evidence>
<dbReference type="CDD" id="cd04301">
    <property type="entry name" value="NAT_SF"/>
    <property type="match status" value="1"/>
</dbReference>
<gene>
    <name evidence="4" type="ORF">CIT26_01545</name>
</gene>
<dbReference type="Gene3D" id="3.40.630.30">
    <property type="match status" value="1"/>
</dbReference>
<reference evidence="4 5" key="1">
    <citation type="submission" date="2017-08" db="EMBL/GenBank/DDBJ databases">
        <title>Mesorhizobium wenxinae sp. nov., a novel rhizobial species isolated from root nodules of chickpea (Cicer arietinum L.).</title>
        <authorList>
            <person name="Zhang J."/>
        </authorList>
    </citation>
    <scope>NUCLEOTIDE SEQUENCE [LARGE SCALE GENOMIC DNA]</scope>
    <source>
        <strain evidence="4 5">SDW018</strain>
    </source>
</reference>
<dbReference type="SUPFAM" id="SSF55729">
    <property type="entry name" value="Acyl-CoA N-acyltransferases (Nat)"/>
    <property type="match status" value="1"/>
</dbReference>
<dbReference type="Pfam" id="PF00583">
    <property type="entry name" value="Acetyltransf_1"/>
    <property type="match status" value="1"/>
</dbReference>
<dbReference type="EMBL" id="NPKJ01000007">
    <property type="protein sequence ID" value="PAQ12083.1"/>
    <property type="molecule type" value="Genomic_DNA"/>
</dbReference>
<dbReference type="PANTHER" id="PTHR43877">
    <property type="entry name" value="AMINOALKYLPHOSPHONATE N-ACETYLTRANSFERASE-RELATED-RELATED"/>
    <property type="match status" value="1"/>
</dbReference>
<dbReference type="AlphaFoldDB" id="A0A271LVB2"/>
<dbReference type="OrthoDB" id="8450419at2"/>
<sequence>MSLKVRAASEADFDSLVRLNQVIQSLHAELHPDVFKQAADPSAVRTFFAARLADPKSSTAIAEIDRAPVGYVWFEIQSLPETPFTFPRPRMYVHHISVMPEARRRGVATALMCHVEQRAACEGIDEIALGIWAANLDARHFFGSQGCVPFNIALRKKLVTVS</sequence>
<dbReference type="GO" id="GO:0016747">
    <property type="term" value="F:acyltransferase activity, transferring groups other than amino-acyl groups"/>
    <property type="evidence" value="ECO:0007669"/>
    <property type="project" value="InterPro"/>
</dbReference>
<feature type="domain" description="N-acetyltransferase" evidence="3">
    <location>
        <begin position="3"/>
        <end position="162"/>
    </location>
</feature>
<evidence type="ECO:0000256" key="1">
    <source>
        <dbReference type="ARBA" id="ARBA00022679"/>
    </source>
</evidence>
<organism evidence="4 5">
    <name type="scientific">Mesorhizobium temperatum</name>
    <dbReference type="NCBI Taxonomy" id="241416"/>
    <lineage>
        <taxon>Bacteria</taxon>
        <taxon>Pseudomonadati</taxon>
        <taxon>Pseudomonadota</taxon>
        <taxon>Alphaproteobacteria</taxon>
        <taxon>Hyphomicrobiales</taxon>
        <taxon>Phyllobacteriaceae</taxon>
        <taxon>Mesorhizobium</taxon>
    </lineage>
</organism>
<dbReference type="Proteomes" id="UP000216442">
    <property type="component" value="Unassembled WGS sequence"/>
</dbReference>